<name>A0AC35G539_9BILA</name>
<organism evidence="1 2">
    <name type="scientific">Panagrolaimus sp. PS1159</name>
    <dbReference type="NCBI Taxonomy" id="55785"/>
    <lineage>
        <taxon>Eukaryota</taxon>
        <taxon>Metazoa</taxon>
        <taxon>Ecdysozoa</taxon>
        <taxon>Nematoda</taxon>
        <taxon>Chromadorea</taxon>
        <taxon>Rhabditida</taxon>
        <taxon>Tylenchina</taxon>
        <taxon>Panagrolaimomorpha</taxon>
        <taxon>Panagrolaimoidea</taxon>
        <taxon>Panagrolaimidae</taxon>
        <taxon>Panagrolaimus</taxon>
    </lineage>
</organism>
<sequence>MNRCANEDFPLEDLMNSKTLWEKVNSLRQPFGIVMLNKHVVDMTLNWLCNTATMEGVHERILFFTLDQEAADALLKFYPTLRIFTLKAKCLQGSFKPLDATYMSFFLLRTNLIRALLLMKKSFWMLQADTFWRQNLFANKEYELNDLQINVALDQQGYSEISQTRKRQMNGANFLVIGQHASTLELFDQLHWYQTHFYVTDPDAMKIVCAKKGFHCNFIDHSIISGWEWIYGSQSKPPQLIQMDGETSGGKVEMLKQYHLWFLDDNNQCIPTTVSYAKNLAAKNQVPKFYSNSKLKQKLLLSIGDLLNNIPLIGRLYRIYGGIPSLYLQIF</sequence>
<accession>A0AC35G539</accession>
<evidence type="ECO:0000313" key="1">
    <source>
        <dbReference type="Proteomes" id="UP000887580"/>
    </source>
</evidence>
<reference evidence="2" key="1">
    <citation type="submission" date="2022-11" db="UniProtKB">
        <authorList>
            <consortium name="WormBaseParasite"/>
        </authorList>
    </citation>
    <scope>IDENTIFICATION</scope>
</reference>
<evidence type="ECO:0000313" key="2">
    <source>
        <dbReference type="WBParaSite" id="PS1159_v2.g23810.t1"/>
    </source>
</evidence>
<dbReference type="Proteomes" id="UP000887580">
    <property type="component" value="Unplaced"/>
</dbReference>
<protein>
    <submittedName>
        <fullName evidence="2">Nucleotide-diphospho-sugar transferase domain-containing protein</fullName>
    </submittedName>
</protein>
<dbReference type="WBParaSite" id="PS1159_v2.g23810.t1">
    <property type="protein sequence ID" value="PS1159_v2.g23810.t1"/>
    <property type="gene ID" value="PS1159_v2.g23810"/>
</dbReference>
<proteinExistence type="predicted"/>